<proteinExistence type="predicted"/>
<name>A0A7X3CNN6_9BACL</name>
<evidence type="ECO:0000313" key="10">
    <source>
        <dbReference type="Proteomes" id="UP000447876"/>
    </source>
</evidence>
<evidence type="ECO:0000256" key="5">
    <source>
        <dbReference type="ARBA" id="ARBA00022777"/>
    </source>
</evidence>
<dbReference type="RefSeq" id="WP_155610693.1">
    <property type="nucleotide sequence ID" value="NZ_WNZW01000002.1"/>
</dbReference>
<dbReference type="Pfam" id="PF00672">
    <property type="entry name" value="HAMP"/>
    <property type="match status" value="1"/>
</dbReference>
<feature type="transmembrane region" description="Helical" evidence="7">
    <location>
        <begin position="294"/>
        <end position="314"/>
    </location>
</feature>
<evidence type="ECO:0000259" key="8">
    <source>
        <dbReference type="PROSITE" id="PS50885"/>
    </source>
</evidence>
<comment type="subcellular location">
    <subcellularLocation>
        <location evidence="1">Cell membrane</location>
        <topology evidence="1">Multi-pass membrane protein</topology>
    </subcellularLocation>
</comment>
<comment type="caution">
    <text evidence="9">The sequence shown here is derived from an EMBL/GenBank/DDBJ whole genome shotgun (WGS) entry which is preliminary data.</text>
</comment>
<keyword evidence="7" id="KW-0812">Transmembrane</keyword>
<evidence type="ECO:0000256" key="7">
    <source>
        <dbReference type="SAM" id="Phobius"/>
    </source>
</evidence>
<gene>
    <name evidence="9" type="ORF">GNP95_10140</name>
</gene>
<reference evidence="9 10" key="1">
    <citation type="submission" date="2019-11" db="EMBL/GenBank/DDBJ databases">
        <title>Draft genome sequences of five Paenibacillus species of dairy origin.</title>
        <authorList>
            <person name="Olajide A.M."/>
            <person name="Chen S."/>
            <person name="Lapointe G."/>
        </authorList>
    </citation>
    <scope>NUCLEOTIDE SEQUENCE [LARGE SCALE GENOMIC DNA]</scope>
    <source>
        <strain evidence="9 10">12CR55</strain>
    </source>
</reference>
<dbReference type="InterPro" id="IPR010559">
    <property type="entry name" value="Sig_transdc_His_kin_internal"/>
</dbReference>
<dbReference type="SMART" id="SM00304">
    <property type="entry name" value="HAMP"/>
    <property type="match status" value="1"/>
</dbReference>
<dbReference type="CDD" id="cd06225">
    <property type="entry name" value="HAMP"/>
    <property type="match status" value="1"/>
</dbReference>
<dbReference type="InterPro" id="IPR050640">
    <property type="entry name" value="Bact_2-comp_sensor_kinase"/>
</dbReference>
<dbReference type="Pfam" id="PF06580">
    <property type="entry name" value="His_kinase"/>
    <property type="match status" value="1"/>
</dbReference>
<dbReference type="GO" id="GO:0000155">
    <property type="term" value="F:phosphorelay sensor kinase activity"/>
    <property type="evidence" value="ECO:0007669"/>
    <property type="project" value="InterPro"/>
</dbReference>
<dbReference type="InterPro" id="IPR003660">
    <property type="entry name" value="HAMP_dom"/>
</dbReference>
<protein>
    <submittedName>
        <fullName evidence="9">HAMP domain-containing protein</fullName>
    </submittedName>
</protein>
<evidence type="ECO:0000256" key="3">
    <source>
        <dbReference type="ARBA" id="ARBA00022553"/>
    </source>
</evidence>
<evidence type="ECO:0000256" key="2">
    <source>
        <dbReference type="ARBA" id="ARBA00022475"/>
    </source>
</evidence>
<dbReference type="Gene3D" id="3.30.565.10">
    <property type="entry name" value="Histidine kinase-like ATPase, C-terminal domain"/>
    <property type="match status" value="1"/>
</dbReference>
<organism evidence="9 10">
    <name type="scientific">Paenibacillus woosongensis</name>
    <dbReference type="NCBI Taxonomy" id="307580"/>
    <lineage>
        <taxon>Bacteria</taxon>
        <taxon>Bacillati</taxon>
        <taxon>Bacillota</taxon>
        <taxon>Bacilli</taxon>
        <taxon>Bacillales</taxon>
        <taxon>Paenibacillaceae</taxon>
        <taxon>Paenibacillus</taxon>
    </lineage>
</organism>
<dbReference type="PANTHER" id="PTHR34220:SF7">
    <property type="entry name" value="SENSOR HISTIDINE KINASE YPDA"/>
    <property type="match status" value="1"/>
</dbReference>
<dbReference type="PROSITE" id="PS50885">
    <property type="entry name" value="HAMP"/>
    <property type="match status" value="1"/>
</dbReference>
<dbReference type="PANTHER" id="PTHR34220">
    <property type="entry name" value="SENSOR HISTIDINE KINASE YPDA"/>
    <property type="match status" value="1"/>
</dbReference>
<dbReference type="GO" id="GO:0005886">
    <property type="term" value="C:plasma membrane"/>
    <property type="evidence" value="ECO:0007669"/>
    <property type="project" value="UniProtKB-SubCell"/>
</dbReference>
<evidence type="ECO:0000313" key="9">
    <source>
        <dbReference type="EMBL" id="MUG45357.1"/>
    </source>
</evidence>
<keyword evidence="5" id="KW-0418">Kinase</keyword>
<accession>A0A7X3CNN6</accession>
<keyword evidence="3" id="KW-0597">Phosphoprotein</keyword>
<keyword evidence="2" id="KW-1003">Cell membrane</keyword>
<keyword evidence="4" id="KW-0808">Transferase</keyword>
<sequence>MPNLKKRYVPFTYKMMIPYLLLVLLTDVLIGYISYTMLTQSRTEMAETNIRTGMEQARNNIQYQMDEIQRMSDTLFGSVAFQRALQKKGEPLDIYLTMKDEIIPQIVSPLQLFGNNIRFMLYTPNSDMIIINGDNLEEPIKQSDYYILPLRDIESTDWYQLHKNSERNNLWVQIDTDKKLDHISHIRKLVSYSDYGAIIGYVRITVPLDALFGNLATFPVEEGITVRLIHQLTGERVYQRGPAELAEQAELGEQTGGSDAYLRLHEPISGTDFAIETLVPKAYLTKDAGKLQRVILGVCAISFIGMTFIGFMVARLNGRKMTRIVMLVRSFQEGNFQKRIRFSGNDEFVRIAEAFNMMAMNIQELIDSVYLQGIQKKQAELEALQAQINPHFLYNTLSTINSLANLGEIGKVTEMVQGLSRFYRLTLNQGNVHIHLGKELEQVETYLEIQRVKYADAFTVQVDVESEILDYQVIKLILQPFVENVFKHAWFGETIAIRITGRRMNNDVELKIIDNGVGMRPEQVRLLMTGPSQTGGYGVRNVDERIKLRYGDAYGVQIASIYGGGTTVRLLLPAGHGDAADTPEFPKLPY</sequence>
<dbReference type="EMBL" id="WNZW01000002">
    <property type="protein sequence ID" value="MUG45357.1"/>
    <property type="molecule type" value="Genomic_DNA"/>
</dbReference>
<feature type="domain" description="HAMP" evidence="8">
    <location>
        <begin position="315"/>
        <end position="367"/>
    </location>
</feature>
<dbReference type="InterPro" id="IPR003594">
    <property type="entry name" value="HATPase_dom"/>
</dbReference>
<evidence type="ECO:0000256" key="1">
    <source>
        <dbReference type="ARBA" id="ARBA00004651"/>
    </source>
</evidence>
<dbReference type="OrthoDB" id="9809348at2"/>
<dbReference type="Proteomes" id="UP000447876">
    <property type="component" value="Unassembled WGS sequence"/>
</dbReference>
<dbReference type="Pfam" id="PF02518">
    <property type="entry name" value="HATPase_c"/>
    <property type="match status" value="1"/>
</dbReference>
<keyword evidence="6 7" id="KW-0472">Membrane</keyword>
<evidence type="ECO:0000256" key="4">
    <source>
        <dbReference type="ARBA" id="ARBA00022679"/>
    </source>
</evidence>
<keyword evidence="7" id="KW-1133">Transmembrane helix</keyword>
<feature type="transmembrane region" description="Helical" evidence="7">
    <location>
        <begin position="16"/>
        <end position="35"/>
    </location>
</feature>
<dbReference type="InterPro" id="IPR036890">
    <property type="entry name" value="HATPase_C_sf"/>
</dbReference>
<dbReference type="Gene3D" id="6.10.340.10">
    <property type="match status" value="1"/>
</dbReference>
<dbReference type="AlphaFoldDB" id="A0A7X3CNN6"/>
<evidence type="ECO:0000256" key="6">
    <source>
        <dbReference type="ARBA" id="ARBA00023136"/>
    </source>
</evidence>
<dbReference type="SUPFAM" id="SSF55874">
    <property type="entry name" value="ATPase domain of HSP90 chaperone/DNA topoisomerase II/histidine kinase"/>
    <property type="match status" value="1"/>
</dbReference>
<dbReference type="SUPFAM" id="SSF158472">
    <property type="entry name" value="HAMP domain-like"/>
    <property type="match status" value="1"/>
</dbReference>